<evidence type="ECO:0000259" key="2">
    <source>
        <dbReference type="Pfam" id="PF03432"/>
    </source>
</evidence>
<feature type="domain" description="MobA/VirD2-like nuclease" evidence="2">
    <location>
        <begin position="17"/>
        <end position="147"/>
    </location>
</feature>
<dbReference type="Proteomes" id="UP000248882">
    <property type="component" value="Unassembled WGS sequence"/>
</dbReference>
<feature type="region of interest" description="Disordered" evidence="1">
    <location>
        <begin position="431"/>
        <end position="452"/>
    </location>
</feature>
<dbReference type="RefSeq" id="WP_111318519.1">
    <property type="nucleotide sequence ID" value="NZ_QKZT01000007.1"/>
</dbReference>
<dbReference type="EMBL" id="QKZT01000007">
    <property type="protein sequence ID" value="PZX52518.1"/>
    <property type="molecule type" value="Genomic_DNA"/>
</dbReference>
<organism evidence="3 4">
    <name type="scientific">Algoriphagus chordae</name>
    <dbReference type="NCBI Taxonomy" id="237019"/>
    <lineage>
        <taxon>Bacteria</taxon>
        <taxon>Pseudomonadati</taxon>
        <taxon>Bacteroidota</taxon>
        <taxon>Cytophagia</taxon>
        <taxon>Cytophagales</taxon>
        <taxon>Cyclobacteriaceae</taxon>
        <taxon>Algoriphagus</taxon>
    </lineage>
</organism>
<dbReference type="Pfam" id="PF03432">
    <property type="entry name" value="Relaxase"/>
    <property type="match status" value="1"/>
</dbReference>
<gene>
    <name evidence="3" type="ORF">LV85_01819</name>
</gene>
<dbReference type="InterPro" id="IPR005094">
    <property type="entry name" value="Endonuclease_MobA/VirD2"/>
</dbReference>
<name>A0A2W7QVB3_9BACT</name>
<evidence type="ECO:0000256" key="1">
    <source>
        <dbReference type="SAM" id="MobiDB-lite"/>
    </source>
</evidence>
<keyword evidence="4" id="KW-1185">Reference proteome</keyword>
<proteinExistence type="predicted"/>
<sequence>MRAKILSSTSSFKGVTYNTNKTQNEKGELMRLRNFGYLQDTKEIGPNEVKNFLIAHSNRNSIVRDKQFHAMISCKEREYTKEELTDIAHEWVDKMGYGQNPFLIVFHKDTANNHVHIVSSRIDKEGKKINDSFEKIRAQEAINEIMRLNPKQEAKKATDALQEFSFSTKAQGKLLLENLGYKLKEKDQQLELIKYGSVQGRIPISEINQKLQFYELDKTRANQLKAILDKYSKIYKTDPIPLFEPKHGGVSDKLLGYRSDLGDFLSAKFGVQLIFHGKDAKTPYGYSLIDNANNIVFKGSEVFPIKRLLEAEGKQQAYQTDKSNTIDLIGGKVKLRSAFNDFSTIQQGLEHHSLRFDRREGDTYLKTSQGVVSTKDILQPNQLQALEDYLNLSGEHSSGQSQDEFDLIPILHVANDEFDLIPILHVANDEDDEATHGRKRKKKRSGDNEINR</sequence>
<evidence type="ECO:0000313" key="4">
    <source>
        <dbReference type="Proteomes" id="UP000248882"/>
    </source>
</evidence>
<comment type="caution">
    <text evidence="3">The sequence shown here is derived from an EMBL/GenBank/DDBJ whole genome shotgun (WGS) entry which is preliminary data.</text>
</comment>
<protein>
    <submittedName>
        <fullName evidence="3">Relaxase/mobilization nuclease-like protein</fullName>
    </submittedName>
</protein>
<evidence type="ECO:0000313" key="3">
    <source>
        <dbReference type="EMBL" id="PZX52518.1"/>
    </source>
</evidence>
<dbReference type="AlphaFoldDB" id="A0A2W7QVB3"/>
<accession>A0A2W7QVB3</accession>
<dbReference type="OrthoDB" id="915634at2"/>
<reference evidence="3 4" key="1">
    <citation type="submission" date="2018-06" db="EMBL/GenBank/DDBJ databases">
        <title>Genomic Encyclopedia of Archaeal and Bacterial Type Strains, Phase II (KMG-II): from individual species to whole genera.</title>
        <authorList>
            <person name="Goeker M."/>
        </authorList>
    </citation>
    <scope>NUCLEOTIDE SEQUENCE [LARGE SCALE GENOMIC DNA]</scope>
    <source>
        <strain evidence="3 4">DSM 19830</strain>
    </source>
</reference>